<dbReference type="AlphaFoldDB" id="Q1Q1Y6"/>
<name>Q1Q1Y6_KUEST</name>
<gene>
    <name evidence="1" type="ORF">kuste3264</name>
</gene>
<protein>
    <submittedName>
        <fullName evidence="1">Uncharacterized protein</fullName>
    </submittedName>
</protein>
<sequence>MKNHKSKIMQFSSHSAYPLFNSTPYTPASGGQFMQLLLFSNSGMETSVFNFSKDEIDTKILYTQDAHNL</sequence>
<dbReference type="EMBL" id="CT573071">
    <property type="protein sequence ID" value="CAJ74024.1"/>
    <property type="molecule type" value="Genomic_DNA"/>
</dbReference>
<organism evidence="1">
    <name type="scientific">Kuenenia stuttgartiensis</name>
    <dbReference type="NCBI Taxonomy" id="174633"/>
    <lineage>
        <taxon>Bacteria</taxon>
        <taxon>Pseudomonadati</taxon>
        <taxon>Planctomycetota</taxon>
        <taxon>Candidatus Brocadiia</taxon>
        <taxon>Candidatus Brocadiales</taxon>
        <taxon>Candidatus Brocadiaceae</taxon>
        <taxon>Candidatus Kuenenia</taxon>
    </lineage>
</organism>
<reference evidence="1" key="1">
    <citation type="journal article" date="2006" name="Nature">
        <title>Deciphering the evolution and metabolism of an anammox bacterium from a community genome.</title>
        <authorList>
            <person name="Strous M."/>
            <person name="Pelletier E."/>
            <person name="Mangenot S."/>
            <person name="Rattei T."/>
            <person name="Lehner A."/>
            <person name="Taylor M.W."/>
            <person name="Horn M."/>
            <person name="Daims H."/>
            <person name="Bartol-Mavel D."/>
            <person name="Wincker P."/>
            <person name="Barbe V."/>
            <person name="Fonknechten N."/>
            <person name="Vallenet D."/>
            <person name="Segurens B."/>
            <person name="Schenowitz-Truong C."/>
            <person name="Medigue C."/>
            <person name="Collingro A."/>
            <person name="Snel B."/>
            <person name="Dutilh B.E."/>
            <person name="OpDenCamp H.J.M."/>
            <person name="vanDerDrift C."/>
            <person name="Cirpus I."/>
            <person name="vanDePas-Schoonen K.T."/>
            <person name="Harhangi H.R."/>
            <person name="vanNiftrik L."/>
            <person name="Schmid M."/>
            <person name="Keltjens J."/>
            <person name="vanDeVossenberg J."/>
            <person name="Kartal B."/>
            <person name="Meier H."/>
            <person name="Frishman D."/>
            <person name="Huynen M.A."/>
            <person name="Mewes H."/>
            <person name="Weissenbach J."/>
            <person name="Jetten M.S.M."/>
            <person name="Wagner M."/>
            <person name="LePaslier D."/>
        </authorList>
    </citation>
    <scope>NUCLEOTIDE SEQUENCE</scope>
</reference>
<proteinExistence type="predicted"/>
<reference evidence="1" key="2">
    <citation type="submission" date="2006-01" db="EMBL/GenBank/DDBJ databases">
        <authorList>
            <person name="Genoscope"/>
        </authorList>
    </citation>
    <scope>NUCLEOTIDE SEQUENCE</scope>
</reference>
<evidence type="ECO:0000313" key="1">
    <source>
        <dbReference type="EMBL" id="CAJ74024.1"/>
    </source>
</evidence>
<accession>Q1Q1Y6</accession>